<keyword evidence="3" id="KW-1185">Reference proteome</keyword>
<evidence type="ECO:0000313" key="2">
    <source>
        <dbReference type="EMBL" id="CAG7718044.1"/>
    </source>
</evidence>
<evidence type="ECO:0000313" key="3">
    <source>
        <dbReference type="Proteomes" id="UP000708208"/>
    </source>
</evidence>
<evidence type="ECO:0000256" key="1">
    <source>
        <dbReference type="SAM" id="SignalP"/>
    </source>
</evidence>
<sequence length="90" mass="10198">MQSVKFFVLVACFAFARCLPLEDNQEKAELSADFHHFPGDGHNHNSEVIMRAKHHPLDGHEHHGLNDADYQVELGQEKTQDFLVDSNKGT</sequence>
<reference evidence="2" key="1">
    <citation type="submission" date="2021-06" db="EMBL/GenBank/DDBJ databases">
        <authorList>
            <person name="Hodson N. C."/>
            <person name="Mongue J. A."/>
            <person name="Jaron S. K."/>
        </authorList>
    </citation>
    <scope>NUCLEOTIDE SEQUENCE</scope>
</reference>
<organism evidence="2 3">
    <name type="scientific">Allacma fusca</name>
    <dbReference type="NCBI Taxonomy" id="39272"/>
    <lineage>
        <taxon>Eukaryota</taxon>
        <taxon>Metazoa</taxon>
        <taxon>Ecdysozoa</taxon>
        <taxon>Arthropoda</taxon>
        <taxon>Hexapoda</taxon>
        <taxon>Collembola</taxon>
        <taxon>Symphypleona</taxon>
        <taxon>Sminthuridae</taxon>
        <taxon>Allacma</taxon>
    </lineage>
</organism>
<dbReference type="AlphaFoldDB" id="A0A8J2K1F5"/>
<name>A0A8J2K1F5_9HEXA</name>
<comment type="caution">
    <text evidence="2">The sequence shown here is derived from an EMBL/GenBank/DDBJ whole genome shotgun (WGS) entry which is preliminary data.</text>
</comment>
<dbReference type="EMBL" id="CAJVCH010050498">
    <property type="protein sequence ID" value="CAG7718044.1"/>
    <property type="molecule type" value="Genomic_DNA"/>
</dbReference>
<feature type="chain" id="PRO_5035275158" evidence="1">
    <location>
        <begin position="19"/>
        <end position="90"/>
    </location>
</feature>
<feature type="signal peptide" evidence="1">
    <location>
        <begin position="1"/>
        <end position="18"/>
    </location>
</feature>
<protein>
    <submittedName>
        <fullName evidence="2">Uncharacterized protein</fullName>
    </submittedName>
</protein>
<gene>
    <name evidence="2" type="ORF">AFUS01_LOCUS7467</name>
</gene>
<dbReference type="Proteomes" id="UP000708208">
    <property type="component" value="Unassembled WGS sequence"/>
</dbReference>
<proteinExistence type="predicted"/>
<accession>A0A8J2K1F5</accession>
<keyword evidence="1" id="KW-0732">Signal</keyword>